<reference evidence="6" key="1">
    <citation type="submission" date="2022-11" db="EMBL/GenBank/DDBJ databases">
        <title>Centuries of genome instability and evolution in soft-shell clam transmissible cancer (bioRxiv).</title>
        <authorList>
            <person name="Hart S.F.M."/>
            <person name="Yonemitsu M.A."/>
            <person name="Giersch R.M."/>
            <person name="Beal B.F."/>
            <person name="Arriagada G."/>
            <person name="Davis B.W."/>
            <person name="Ostrander E.A."/>
            <person name="Goff S.P."/>
            <person name="Metzger M.J."/>
        </authorList>
    </citation>
    <scope>NUCLEOTIDE SEQUENCE</scope>
    <source>
        <strain evidence="6">MELC-2E11</strain>
        <tissue evidence="6">Siphon/mantle</tissue>
    </source>
</reference>
<evidence type="ECO:0000256" key="1">
    <source>
        <dbReference type="ARBA" id="ARBA00005429"/>
    </source>
</evidence>
<evidence type="ECO:0000313" key="7">
    <source>
        <dbReference type="Proteomes" id="UP001164746"/>
    </source>
</evidence>
<dbReference type="SUPFAM" id="SSF52540">
    <property type="entry name" value="P-loop containing nucleoside triphosphate hydrolases"/>
    <property type="match status" value="1"/>
</dbReference>
<evidence type="ECO:0000313" key="6">
    <source>
        <dbReference type="EMBL" id="WAR22842.1"/>
    </source>
</evidence>
<comment type="similarity">
    <text evidence="1">Belongs to the TRAFAC class dynamin-like GTPase superfamily. IRG family.</text>
</comment>
<proteinExistence type="inferred from homology"/>
<dbReference type="Proteomes" id="UP001164746">
    <property type="component" value="Chromosome 13"/>
</dbReference>
<evidence type="ECO:0000256" key="4">
    <source>
        <dbReference type="ARBA" id="ARBA00023134"/>
    </source>
</evidence>
<dbReference type="InterPro" id="IPR030385">
    <property type="entry name" value="G_IRG_dom"/>
</dbReference>
<evidence type="ECO:0000256" key="2">
    <source>
        <dbReference type="ARBA" id="ARBA00022741"/>
    </source>
</evidence>
<dbReference type="Gene3D" id="3.40.50.300">
    <property type="entry name" value="P-loop containing nucleotide triphosphate hydrolases"/>
    <property type="match status" value="1"/>
</dbReference>
<sequence>VKCFVPAVVDVRTKAGSIVYIAAGRYQLYTISDEETEEYKRILKETGYTAFREKLEDTINGWKTIQINIAVTGESGTGKSAFINSFRGLKADDPGAAEVSAVETTMKPTAYPHPDNSNLQVWDLPGVGTLTFTRENYLQEVDLSRFDFVLLLSSSRFKENDIWLAKEILRLKPNFNLFFVRTKIDDDLRSAKKAHNKIQTPEDRQALQQKVRDNVKLKIQEGKIFNANIYLVDNYDIAAFDFGTIFSKLILKVSTLKREAMIMSLTGITNEVVQNKLAILKSRISLVSKTAAVAAVFVKSGTNKYSAEIDVLLEECRFYRSQLGLNLDSLEIIAKRLEIEFEELLVKLSMKSHIYVESENRFAMYYTGFEKFDQSIWNSLPLIGNMLKVQAYQKQCAFVLKKFLGMCAKETHDLQMRMAMALEGSEF</sequence>
<dbReference type="InterPro" id="IPR051515">
    <property type="entry name" value="IRG"/>
</dbReference>
<gene>
    <name evidence="6" type="ORF">MAR_036511</name>
</gene>
<organism evidence="6 7">
    <name type="scientific">Mya arenaria</name>
    <name type="common">Soft-shell clam</name>
    <dbReference type="NCBI Taxonomy" id="6604"/>
    <lineage>
        <taxon>Eukaryota</taxon>
        <taxon>Metazoa</taxon>
        <taxon>Spiralia</taxon>
        <taxon>Lophotrochozoa</taxon>
        <taxon>Mollusca</taxon>
        <taxon>Bivalvia</taxon>
        <taxon>Autobranchia</taxon>
        <taxon>Heteroconchia</taxon>
        <taxon>Euheterodonta</taxon>
        <taxon>Imparidentia</taxon>
        <taxon>Neoheterodontei</taxon>
        <taxon>Myida</taxon>
        <taxon>Myoidea</taxon>
        <taxon>Myidae</taxon>
        <taxon>Mya</taxon>
    </lineage>
</organism>
<dbReference type="PANTHER" id="PTHR32341">
    <property type="entry name" value="INTERFERON-INDUCIBLE GTPASE"/>
    <property type="match status" value="1"/>
</dbReference>
<evidence type="ECO:0000256" key="3">
    <source>
        <dbReference type="ARBA" id="ARBA00022801"/>
    </source>
</evidence>
<protein>
    <submittedName>
        <fullName evidence="6">TGTP2-like protein</fullName>
    </submittedName>
</protein>
<dbReference type="PANTHER" id="PTHR32341:SF10">
    <property type="entry name" value="INTERFERON-INDUCIBLE GTPASE 5"/>
    <property type="match status" value="1"/>
</dbReference>
<dbReference type="Pfam" id="PF05049">
    <property type="entry name" value="IIGP"/>
    <property type="match status" value="1"/>
</dbReference>
<name>A0ABY7FP92_MYAAR</name>
<dbReference type="EMBL" id="CP111024">
    <property type="protein sequence ID" value="WAR22842.1"/>
    <property type="molecule type" value="Genomic_DNA"/>
</dbReference>
<keyword evidence="7" id="KW-1185">Reference proteome</keyword>
<evidence type="ECO:0000259" key="5">
    <source>
        <dbReference type="PROSITE" id="PS51716"/>
    </source>
</evidence>
<feature type="domain" description="IRG-type G" evidence="5">
    <location>
        <begin position="65"/>
        <end position="252"/>
    </location>
</feature>
<keyword evidence="4" id="KW-0342">GTP-binding</keyword>
<dbReference type="PROSITE" id="PS51716">
    <property type="entry name" value="G_IRG"/>
    <property type="match status" value="1"/>
</dbReference>
<feature type="non-terminal residue" evidence="6">
    <location>
        <position position="1"/>
    </location>
</feature>
<dbReference type="InterPro" id="IPR007743">
    <property type="entry name" value="Immunity-related_GTPase-like"/>
</dbReference>
<accession>A0ABY7FP92</accession>
<dbReference type="InterPro" id="IPR027417">
    <property type="entry name" value="P-loop_NTPase"/>
</dbReference>
<keyword evidence="2" id="KW-0547">Nucleotide-binding</keyword>
<keyword evidence="3" id="KW-0378">Hydrolase</keyword>